<dbReference type="Proteomes" id="UP000076632">
    <property type="component" value="Unassembled WGS sequence"/>
</dbReference>
<dbReference type="InParanoid" id="A0A165H387"/>
<evidence type="ECO:0008006" key="5">
    <source>
        <dbReference type="Google" id="ProtNLM"/>
    </source>
</evidence>
<dbReference type="STRING" id="1328760.A0A165H387"/>
<dbReference type="SUPFAM" id="SSF89372">
    <property type="entry name" value="Fucose-specific lectin"/>
    <property type="match status" value="1"/>
</dbReference>
<accession>A0A165H387</accession>
<dbReference type="AlphaFoldDB" id="A0A165H387"/>
<keyword evidence="2" id="KW-0812">Transmembrane</keyword>
<organism evidence="3 4">
    <name type="scientific">Xylona heveae (strain CBS 132557 / TC161)</name>
    <dbReference type="NCBI Taxonomy" id="1328760"/>
    <lineage>
        <taxon>Eukaryota</taxon>
        <taxon>Fungi</taxon>
        <taxon>Dikarya</taxon>
        <taxon>Ascomycota</taxon>
        <taxon>Pezizomycotina</taxon>
        <taxon>Xylonomycetes</taxon>
        <taxon>Xylonales</taxon>
        <taxon>Xylonaceae</taxon>
        <taxon>Xylona</taxon>
    </lineage>
</organism>
<gene>
    <name evidence="3" type="ORF">L228DRAFT_238822</name>
</gene>
<dbReference type="EMBL" id="KV407458">
    <property type="protein sequence ID" value="KZF22925.1"/>
    <property type="molecule type" value="Genomic_DNA"/>
</dbReference>
<dbReference type="RefSeq" id="XP_018188480.1">
    <property type="nucleotide sequence ID" value="XM_018331084.1"/>
</dbReference>
<dbReference type="Gene3D" id="2.120.10.70">
    <property type="entry name" value="Fucose-specific lectin"/>
    <property type="match status" value="2"/>
</dbReference>
<evidence type="ECO:0000256" key="2">
    <source>
        <dbReference type="SAM" id="Phobius"/>
    </source>
</evidence>
<keyword evidence="2" id="KW-0472">Membrane</keyword>
<sequence>MRIFGKDSKPLPPSSESTPAPSRDSTTNWFEGLEVVPVGHGIEAVPVHPGVEVVPSEHLPSTPLLQLRLGEAGKEVIHQEVLEPEPDTRRRRLKWWILAVTVLIVLIAVGVVLGIVLSRKHPSSKANSQSPTASTVTQAATPTHSSNKSASASSTATITPTPTIFSHDGAFNGSGFTVLDLGDSDVGIDLFYQHYTGEIRNLILQNNASAGQDAEIVVPSNARNGTSLTAISYNKNNTLTWHVFYIDTNNIVQEATRNSSSKIYITGPVGKLKAVAAEGPSVGLMVCYNDDYYGTSPSSSSSSSSSISGAGLRLFYGSSATTIQELEWGYGTTDWKEGNTFHNANGQGGVACAGVGSGITYLYAATPTTDIDGGNQIQMWWKDFNVNATANTTSHPTGIWNAGPATSYALRPNTSLSNSNFVYFQDASGYIVGLKSNAQAESSSWGDNFFVGDNLKALPGTQITSTTSYPSGDTPSTLHVFFQLNGDDVHEYNRPTAGGSWSWSVLQGV</sequence>
<evidence type="ECO:0000256" key="1">
    <source>
        <dbReference type="SAM" id="MobiDB-lite"/>
    </source>
</evidence>
<dbReference type="GeneID" id="28896221"/>
<feature type="compositionally biased region" description="Polar residues" evidence="1">
    <location>
        <begin position="124"/>
        <end position="141"/>
    </location>
</feature>
<protein>
    <recommendedName>
        <fullName evidence="5">Fucose-specific lectin</fullName>
    </recommendedName>
</protein>
<reference evidence="3 4" key="1">
    <citation type="journal article" date="2016" name="Fungal Biol.">
        <title>The genome of Xylona heveae provides a window into fungal endophytism.</title>
        <authorList>
            <person name="Gazis R."/>
            <person name="Kuo A."/>
            <person name="Riley R."/>
            <person name="LaButti K."/>
            <person name="Lipzen A."/>
            <person name="Lin J."/>
            <person name="Amirebrahimi M."/>
            <person name="Hesse C.N."/>
            <person name="Spatafora J.W."/>
            <person name="Henrissat B."/>
            <person name="Hainaut M."/>
            <person name="Grigoriev I.V."/>
            <person name="Hibbett D.S."/>
        </authorList>
    </citation>
    <scope>NUCLEOTIDE SEQUENCE [LARGE SCALE GENOMIC DNA]</scope>
    <source>
        <strain evidence="3 4">TC161</strain>
    </source>
</reference>
<feature type="compositionally biased region" description="Polar residues" evidence="1">
    <location>
        <begin position="14"/>
        <end position="26"/>
    </location>
</feature>
<proteinExistence type="predicted"/>
<name>A0A165H387_XYLHT</name>
<keyword evidence="2" id="KW-1133">Transmembrane helix</keyword>
<dbReference type="OrthoDB" id="3923199at2759"/>
<dbReference type="OMA" id="YFQHHTG"/>
<evidence type="ECO:0000313" key="3">
    <source>
        <dbReference type="EMBL" id="KZF22925.1"/>
    </source>
</evidence>
<feature type="compositionally biased region" description="Low complexity" evidence="1">
    <location>
        <begin position="142"/>
        <end position="157"/>
    </location>
</feature>
<evidence type="ECO:0000313" key="4">
    <source>
        <dbReference type="Proteomes" id="UP000076632"/>
    </source>
</evidence>
<feature type="region of interest" description="Disordered" evidence="1">
    <location>
        <begin position="122"/>
        <end position="157"/>
    </location>
</feature>
<feature type="transmembrane region" description="Helical" evidence="2">
    <location>
        <begin position="95"/>
        <end position="117"/>
    </location>
</feature>
<keyword evidence="4" id="KW-1185">Reference proteome</keyword>
<feature type="region of interest" description="Disordered" evidence="1">
    <location>
        <begin position="1"/>
        <end position="26"/>
    </location>
</feature>